<feature type="transmembrane region" description="Helical" evidence="1">
    <location>
        <begin position="40"/>
        <end position="66"/>
    </location>
</feature>
<feature type="transmembrane region" description="Helical" evidence="1">
    <location>
        <begin position="93"/>
        <end position="118"/>
    </location>
</feature>
<keyword evidence="1" id="KW-1133">Transmembrane helix</keyword>
<keyword evidence="1" id="KW-0472">Membrane</keyword>
<organism evidence="2 3">
    <name type="scientific">Thermosediminibacter oceani (strain ATCC BAA-1034 / DSM 16646 / JW/IW-1228P)</name>
    <dbReference type="NCBI Taxonomy" id="555079"/>
    <lineage>
        <taxon>Bacteria</taxon>
        <taxon>Bacillati</taxon>
        <taxon>Bacillota</taxon>
        <taxon>Clostridia</taxon>
        <taxon>Thermosediminibacterales</taxon>
        <taxon>Thermosediminibacteraceae</taxon>
        <taxon>Thermosediminibacter</taxon>
    </lineage>
</organism>
<evidence type="ECO:0000256" key="1">
    <source>
        <dbReference type="SAM" id="Phobius"/>
    </source>
</evidence>
<dbReference type="Proteomes" id="UP000000272">
    <property type="component" value="Chromosome"/>
</dbReference>
<protein>
    <submittedName>
        <fullName evidence="2">ABC transporter, permease protein</fullName>
    </submittedName>
</protein>
<dbReference type="STRING" id="555079.Toce_0394"/>
<keyword evidence="1" id="KW-0812">Transmembrane</keyword>
<gene>
    <name evidence="2" type="ordered locus">Toce_0394</name>
</gene>
<evidence type="ECO:0000313" key="2">
    <source>
        <dbReference type="EMBL" id="ADL07175.1"/>
    </source>
</evidence>
<accession>D9S111</accession>
<sequence>MFTLFKYEMRGRYKGILGVCGAIILWSLYLFTIYDGGWRFINISLFYLMSIPAVLVGVFISGVNLFRRDLYQDTGYLVFSLPQKAYAIVGSKLLTSLVEFIIFSFLSGSMVLIHVLNFQEFSRHHLLEALNQLWPEFIYVYLYPIIVLLSALIIAYFAFTLGKAAFCNSRFGLIVSFGVFIISVILINKIHLYLTKVFPYNLMLHIGTVVNEINGQHISTIPVTVSVNVAGLIFQVLVHLCLFIVTLYLLDNKVDI</sequence>
<dbReference type="RefSeq" id="WP_013275225.1">
    <property type="nucleotide sequence ID" value="NC_014377.1"/>
</dbReference>
<name>D9S111_THEOJ</name>
<reference evidence="2 3" key="1">
    <citation type="journal article" date="2010" name="Stand. Genomic Sci.">
        <title>Complete genome sequence of Thermosediminibacter oceani type strain (JW/IW-1228P).</title>
        <authorList>
            <person name="Pitluck S."/>
            <person name="Yasawong M."/>
            <person name="Munk C."/>
            <person name="Nolan M."/>
            <person name="Lapidus A."/>
            <person name="Lucas S."/>
            <person name="Glavina Del Rio T."/>
            <person name="Tice H."/>
            <person name="Cheng J.F."/>
            <person name="Bruce D."/>
            <person name="Detter C."/>
            <person name="Tapia R."/>
            <person name="Han C."/>
            <person name="Goodwin L."/>
            <person name="Liolios K."/>
            <person name="Ivanova N."/>
            <person name="Mavromatis K."/>
            <person name="Mikhailova N."/>
            <person name="Pati A."/>
            <person name="Chen A."/>
            <person name="Palaniappan K."/>
            <person name="Land M."/>
            <person name="Hauser L."/>
            <person name="Chang Y.J."/>
            <person name="Jeffries C.D."/>
            <person name="Rohde M."/>
            <person name="Spring S."/>
            <person name="Sikorski J."/>
            <person name="Goker M."/>
            <person name="Woyke T."/>
            <person name="Bristow J."/>
            <person name="Eisen J.A."/>
            <person name="Markowitz V."/>
            <person name="Hugenholtz P."/>
            <person name="Kyrpides N.C."/>
            <person name="Klenk H.P."/>
        </authorList>
    </citation>
    <scope>NUCLEOTIDE SEQUENCE [LARGE SCALE GENOMIC DNA]</scope>
    <source>
        <strain evidence="3">ATCC BAA-1034 / DSM 16646 / JW/IW-1228P</strain>
    </source>
</reference>
<feature type="transmembrane region" description="Helical" evidence="1">
    <location>
        <begin position="229"/>
        <end position="250"/>
    </location>
</feature>
<keyword evidence="3" id="KW-1185">Reference proteome</keyword>
<proteinExistence type="predicted"/>
<feature type="transmembrane region" description="Helical" evidence="1">
    <location>
        <begin position="12"/>
        <end position="34"/>
    </location>
</feature>
<dbReference type="HOGENOM" id="CLU_1068331_0_0_9"/>
<dbReference type="KEGG" id="toc:Toce_0394"/>
<feature type="transmembrane region" description="Helical" evidence="1">
    <location>
        <begin position="138"/>
        <end position="159"/>
    </location>
</feature>
<dbReference type="AlphaFoldDB" id="D9S111"/>
<evidence type="ECO:0000313" key="3">
    <source>
        <dbReference type="Proteomes" id="UP000000272"/>
    </source>
</evidence>
<feature type="transmembrane region" description="Helical" evidence="1">
    <location>
        <begin position="171"/>
        <end position="194"/>
    </location>
</feature>
<dbReference type="eggNOG" id="ENOG5033965">
    <property type="taxonomic scope" value="Bacteria"/>
</dbReference>
<dbReference type="EMBL" id="CP002131">
    <property type="protein sequence ID" value="ADL07175.1"/>
    <property type="molecule type" value="Genomic_DNA"/>
</dbReference>